<dbReference type="SUPFAM" id="SSF52096">
    <property type="entry name" value="ClpP/crotonase"/>
    <property type="match status" value="1"/>
</dbReference>
<dbReference type="FunFam" id="3.90.226.10:FF:000001">
    <property type="entry name" value="ATP-dependent Clp protease proteolytic subunit"/>
    <property type="match status" value="1"/>
</dbReference>
<reference evidence="13 14" key="1">
    <citation type="submission" date="2017-10" db="EMBL/GenBank/DDBJ databases">
        <title>Draft genome of Longibacter Salinarum.</title>
        <authorList>
            <person name="Goh K.M."/>
            <person name="Shamsir M.S."/>
            <person name="Lim S.W."/>
        </authorList>
    </citation>
    <scope>NUCLEOTIDE SEQUENCE [LARGE SCALE GENOMIC DNA]</scope>
    <source>
        <strain evidence="13 14">KCTC 52045</strain>
    </source>
</reference>
<dbReference type="InterPro" id="IPR029045">
    <property type="entry name" value="ClpP/crotonase-like_dom_sf"/>
</dbReference>
<name>A0A2A8CUF9_9BACT</name>
<dbReference type="EMBL" id="PDEQ01000008">
    <property type="protein sequence ID" value="PEN12246.1"/>
    <property type="molecule type" value="Genomic_DNA"/>
</dbReference>
<gene>
    <name evidence="7" type="primary">clpP</name>
    <name evidence="13" type="ORF">CRI94_14495</name>
</gene>
<evidence type="ECO:0000256" key="11">
    <source>
        <dbReference type="RuleBase" id="RU000550"/>
    </source>
</evidence>
<feature type="active site" evidence="7 9">
    <location>
        <position position="152"/>
    </location>
</feature>
<dbReference type="NCBIfam" id="NF001368">
    <property type="entry name" value="PRK00277.1"/>
    <property type="match status" value="1"/>
</dbReference>
<dbReference type="PANTHER" id="PTHR10381">
    <property type="entry name" value="ATP-DEPENDENT CLP PROTEASE PROTEOLYTIC SUBUNIT"/>
    <property type="match status" value="1"/>
</dbReference>
<dbReference type="InterPro" id="IPR018215">
    <property type="entry name" value="ClpP_Ser_AS"/>
</dbReference>
<protein>
    <recommendedName>
        <fullName evidence="7 12">ATP-dependent Clp protease proteolytic subunit</fullName>
        <ecNumber evidence="7 10">3.4.21.92</ecNumber>
    </recommendedName>
    <alternativeName>
        <fullName evidence="7">Endopeptidase Clp</fullName>
    </alternativeName>
</protein>
<dbReference type="CDD" id="cd07017">
    <property type="entry name" value="S14_ClpP_2"/>
    <property type="match status" value="1"/>
</dbReference>
<dbReference type="InterPro" id="IPR033135">
    <property type="entry name" value="ClpP_His_AS"/>
</dbReference>
<comment type="subcellular location">
    <subcellularLocation>
        <location evidence="7">Cytoplasm</location>
    </subcellularLocation>
</comment>
<dbReference type="InterPro" id="IPR001907">
    <property type="entry name" value="ClpP"/>
</dbReference>
<dbReference type="PROSITE" id="PS00381">
    <property type="entry name" value="CLP_PROTEASE_SER"/>
    <property type="match status" value="1"/>
</dbReference>
<proteinExistence type="inferred from homology"/>
<evidence type="ECO:0000313" key="13">
    <source>
        <dbReference type="EMBL" id="PEN12246.1"/>
    </source>
</evidence>
<dbReference type="GO" id="GO:0051117">
    <property type="term" value="F:ATPase binding"/>
    <property type="evidence" value="ECO:0007669"/>
    <property type="project" value="TreeGrafter"/>
</dbReference>
<dbReference type="GO" id="GO:0004176">
    <property type="term" value="F:ATP-dependent peptidase activity"/>
    <property type="evidence" value="ECO:0007669"/>
    <property type="project" value="InterPro"/>
</dbReference>
<evidence type="ECO:0000313" key="14">
    <source>
        <dbReference type="Proteomes" id="UP000220102"/>
    </source>
</evidence>
<keyword evidence="14" id="KW-1185">Reference proteome</keyword>
<evidence type="ECO:0000256" key="4">
    <source>
        <dbReference type="ARBA" id="ARBA00022801"/>
    </source>
</evidence>
<evidence type="ECO:0000256" key="10">
    <source>
        <dbReference type="RuleBase" id="RU000549"/>
    </source>
</evidence>
<evidence type="ECO:0000256" key="6">
    <source>
        <dbReference type="ARBA" id="ARBA00034021"/>
    </source>
</evidence>
<dbReference type="AlphaFoldDB" id="A0A2A8CUF9"/>
<dbReference type="EC" id="3.4.21.92" evidence="7 10"/>
<dbReference type="Proteomes" id="UP000220102">
    <property type="component" value="Unassembled WGS sequence"/>
</dbReference>
<dbReference type="NCBIfam" id="NF009205">
    <property type="entry name" value="PRK12553.1"/>
    <property type="match status" value="1"/>
</dbReference>
<dbReference type="PRINTS" id="PR00127">
    <property type="entry name" value="CLPPROTEASEP"/>
</dbReference>
<feature type="active site" description="Nucleophile" evidence="7">
    <location>
        <position position="127"/>
    </location>
</feature>
<comment type="similarity">
    <text evidence="1 7 12">Belongs to the peptidase S14 family.</text>
</comment>
<dbReference type="GO" id="GO:0004252">
    <property type="term" value="F:serine-type endopeptidase activity"/>
    <property type="evidence" value="ECO:0007669"/>
    <property type="project" value="UniProtKB-UniRule"/>
</dbReference>
<keyword evidence="5 7" id="KW-0720">Serine protease</keyword>
<accession>A0A2A8CUF9</accession>
<evidence type="ECO:0000256" key="5">
    <source>
        <dbReference type="ARBA" id="ARBA00022825"/>
    </source>
</evidence>
<dbReference type="HAMAP" id="MF_00444">
    <property type="entry name" value="ClpP"/>
    <property type="match status" value="1"/>
</dbReference>
<comment type="subunit">
    <text evidence="7">Fourteen ClpP subunits assemble into 2 heptameric rings which stack back to back to give a disk-like structure with a central cavity, resembling the structure of eukaryotic proteasomes.</text>
</comment>
<feature type="active site" evidence="8">
    <location>
        <position position="127"/>
    </location>
</feature>
<comment type="caution">
    <text evidence="13">The sequence shown here is derived from an EMBL/GenBank/DDBJ whole genome shotgun (WGS) entry which is preliminary data.</text>
</comment>
<keyword evidence="2 7" id="KW-0963">Cytoplasm</keyword>
<dbReference type="PANTHER" id="PTHR10381:SF70">
    <property type="entry name" value="ATP-DEPENDENT CLP PROTEASE PROTEOLYTIC SUBUNIT"/>
    <property type="match status" value="1"/>
</dbReference>
<evidence type="ECO:0000256" key="7">
    <source>
        <dbReference type="HAMAP-Rule" id="MF_00444"/>
    </source>
</evidence>
<dbReference type="InterPro" id="IPR023562">
    <property type="entry name" value="ClpP/TepA"/>
</dbReference>
<dbReference type="GO" id="GO:0005737">
    <property type="term" value="C:cytoplasm"/>
    <property type="evidence" value="ECO:0007669"/>
    <property type="project" value="UniProtKB-SubCell"/>
</dbReference>
<evidence type="ECO:0000256" key="2">
    <source>
        <dbReference type="ARBA" id="ARBA00022490"/>
    </source>
</evidence>
<evidence type="ECO:0000256" key="1">
    <source>
        <dbReference type="ARBA" id="ARBA00007039"/>
    </source>
</evidence>
<evidence type="ECO:0000256" key="3">
    <source>
        <dbReference type="ARBA" id="ARBA00022670"/>
    </source>
</evidence>
<dbReference type="Pfam" id="PF00574">
    <property type="entry name" value="CLP_protease"/>
    <property type="match status" value="1"/>
</dbReference>
<dbReference type="GO" id="GO:0006515">
    <property type="term" value="P:protein quality control for misfolded or incompletely synthesized proteins"/>
    <property type="evidence" value="ECO:0007669"/>
    <property type="project" value="TreeGrafter"/>
</dbReference>
<sequence>MVEDFIKFSKSLTSLPSSIYKGGLGDQPMSGLVPMVVEQTTRGERSYDIFSRLLKERIVFIGTPINDQIANLTVAQLLYLESDDSDRDINLYINSPGGVIYSGLGVYDTMQYVSSPVATICVGLAASMGSVLLAAGEEGSRAALPNSRVMIHQPLGGAEGQASDIEIQAKEIMWLKSRLYDILAHHTGKDVDQIEKDADRNYWMSAEQAAEYGLVDNVLNPGNLKNIKSNGSPDDE</sequence>
<comment type="function">
    <text evidence="7 11">Cleaves peptides in various proteins in a process that requires ATP hydrolysis. Has a chymotrypsin-like activity. Plays a major role in the degradation of misfolded proteins.</text>
</comment>
<keyword evidence="4 7" id="KW-0378">Hydrolase</keyword>
<dbReference type="RefSeq" id="WP_098077367.1">
    <property type="nucleotide sequence ID" value="NZ_PDEQ01000008.1"/>
</dbReference>
<evidence type="ECO:0000256" key="8">
    <source>
        <dbReference type="PROSITE-ProRule" id="PRU10085"/>
    </source>
</evidence>
<evidence type="ECO:0000256" key="12">
    <source>
        <dbReference type="RuleBase" id="RU003567"/>
    </source>
</evidence>
<dbReference type="GO" id="GO:0009368">
    <property type="term" value="C:endopeptidase Clp complex"/>
    <property type="evidence" value="ECO:0007669"/>
    <property type="project" value="TreeGrafter"/>
</dbReference>
<dbReference type="OrthoDB" id="9802800at2"/>
<organism evidence="13 14">
    <name type="scientific">Longibacter salinarum</name>
    <dbReference type="NCBI Taxonomy" id="1850348"/>
    <lineage>
        <taxon>Bacteria</taxon>
        <taxon>Pseudomonadati</taxon>
        <taxon>Rhodothermota</taxon>
        <taxon>Rhodothermia</taxon>
        <taxon>Rhodothermales</taxon>
        <taxon>Salisaetaceae</taxon>
        <taxon>Longibacter</taxon>
    </lineage>
</organism>
<evidence type="ECO:0000256" key="9">
    <source>
        <dbReference type="PROSITE-ProRule" id="PRU10086"/>
    </source>
</evidence>
<dbReference type="PROSITE" id="PS00382">
    <property type="entry name" value="CLP_PROTEASE_HIS"/>
    <property type="match status" value="1"/>
</dbReference>
<comment type="catalytic activity">
    <reaction evidence="6 7 9">
        <text>Hydrolysis of proteins to small peptides in the presence of ATP and magnesium. alpha-casein is the usual test substrate. In the absence of ATP, only oligopeptides shorter than five residues are hydrolyzed (such as succinyl-Leu-Tyr-|-NHMec, and Leu-Tyr-Leu-|-Tyr-Trp, in which cleavage of the -Tyr-|-Leu- and -Tyr-|-Trp bonds also occurs).</text>
        <dbReference type="EC" id="3.4.21.92"/>
    </reaction>
</comment>
<dbReference type="Gene3D" id="3.90.226.10">
    <property type="entry name" value="2-enoyl-CoA Hydratase, Chain A, domain 1"/>
    <property type="match status" value="1"/>
</dbReference>
<keyword evidence="3 7" id="KW-0645">Protease</keyword>